<dbReference type="AlphaFoldDB" id="A0A4Q9MS14"/>
<feature type="compositionally biased region" description="Basic residues" evidence="8">
    <location>
        <begin position="313"/>
        <end position="323"/>
    </location>
</feature>
<evidence type="ECO:0000256" key="2">
    <source>
        <dbReference type="ARBA" id="ARBA00009154"/>
    </source>
</evidence>
<dbReference type="Proteomes" id="UP000292957">
    <property type="component" value="Unassembled WGS sequence"/>
</dbReference>
<dbReference type="GO" id="GO:0000178">
    <property type="term" value="C:exosome (RNase complex)"/>
    <property type="evidence" value="ECO:0007669"/>
    <property type="project" value="TreeGrafter"/>
</dbReference>
<keyword evidence="5 6" id="KW-0539">Nucleus</keyword>
<evidence type="ECO:0000256" key="3">
    <source>
        <dbReference type="ARBA" id="ARBA00022552"/>
    </source>
</evidence>
<dbReference type="EMBL" id="ML143410">
    <property type="protein sequence ID" value="TBU29878.1"/>
    <property type="molecule type" value="Genomic_DNA"/>
</dbReference>
<feature type="coiled-coil region" evidence="7">
    <location>
        <begin position="5"/>
        <end position="32"/>
    </location>
</feature>
<reference evidence="9" key="1">
    <citation type="submission" date="2019-01" db="EMBL/GenBank/DDBJ databases">
        <title>Draft genome sequences of three monokaryotic isolates of the white-rot basidiomycete fungus Dichomitus squalens.</title>
        <authorList>
            <consortium name="DOE Joint Genome Institute"/>
            <person name="Lopez S.C."/>
            <person name="Andreopoulos B."/>
            <person name="Pangilinan J."/>
            <person name="Lipzen A."/>
            <person name="Riley R."/>
            <person name="Ahrendt S."/>
            <person name="Ng V."/>
            <person name="Barry K."/>
            <person name="Daum C."/>
            <person name="Grigoriev I.V."/>
            <person name="Hilden K.S."/>
            <person name="Makela M.R."/>
            <person name="de Vries R.P."/>
        </authorList>
    </citation>
    <scope>NUCLEOTIDE SEQUENCE [LARGE SCALE GENOMIC DNA]</scope>
    <source>
        <strain evidence="9">OM18370.1</strain>
    </source>
</reference>
<dbReference type="GO" id="GO:0005730">
    <property type="term" value="C:nucleolus"/>
    <property type="evidence" value="ECO:0007669"/>
    <property type="project" value="TreeGrafter"/>
</dbReference>
<keyword evidence="4 6" id="KW-0694">RNA-binding</keyword>
<proteinExistence type="inferred from homology"/>
<gene>
    <name evidence="9" type="ORF">BD311DRAFT_755884</name>
</gene>
<evidence type="ECO:0000256" key="6">
    <source>
        <dbReference type="RuleBase" id="RU368003"/>
    </source>
</evidence>
<dbReference type="GO" id="GO:0003723">
    <property type="term" value="F:RNA binding"/>
    <property type="evidence" value="ECO:0007669"/>
    <property type="project" value="UniProtKB-UniRule"/>
</dbReference>
<feature type="compositionally biased region" description="Acidic residues" evidence="8">
    <location>
        <begin position="195"/>
        <end position="215"/>
    </location>
</feature>
<accession>A0A4Q9MS14</accession>
<dbReference type="InterPro" id="IPR007146">
    <property type="entry name" value="Sas10/Utp3/C1D"/>
</dbReference>
<evidence type="ECO:0000256" key="1">
    <source>
        <dbReference type="ARBA" id="ARBA00004123"/>
    </source>
</evidence>
<sequence length="323" mass="34951">MGDSSEKLMAKLAALDSSLDDLEDKLEPLLAQTLPESLLPLETIQQVKLNVALPYLVYDLIFIYLKTRGIDPKSHPVAAELNRVRQYFDKIKNAEDPEKRKTAVDKAAANRFIKHAIAQVKDQEQRTPGEVQSDSRSSARPLHTHIRFDENGNAPSPSASSVPARGAQIPPGKVTSKMLEHADYQKRLDEGSGSSDEDVDADTLEIIDDKDENAESADGPARLSSKAKGKAKATDAQDVGMADGEVAGAKKRRRPAPDPFAGYGDTPETKSTKPSKKKKAIAQSTPGEDMAVDEPRSETGPSQSAKKDQSAAKKAKRKAKKAS</sequence>
<feature type="compositionally biased region" description="Low complexity" evidence="8">
    <location>
        <begin position="154"/>
        <end position="164"/>
    </location>
</feature>
<dbReference type="GO" id="GO:0003677">
    <property type="term" value="F:DNA binding"/>
    <property type="evidence" value="ECO:0007669"/>
    <property type="project" value="TreeGrafter"/>
</dbReference>
<dbReference type="InterPro" id="IPR011082">
    <property type="entry name" value="Exosome-assoc_fac/DNA_repair"/>
</dbReference>
<comment type="subcellular location">
    <subcellularLocation>
        <location evidence="1 6">Nucleus</location>
    </subcellularLocation>
</comment>
<dbReference type="GO" id="GO:0000460">
    <property type="term" value="P:maturation of 5.8S rRNA"/>
    <property type="evidence" value="ECO:0007669"/>
    <property type="project" value="TreeGrafter"/>
</dbReference>
<evidence type="ECO:0000256" key="8">
    <source>
        <dbReference type="SAM" id="MobiDB-lite"/>
    </source>
</evidence>
<comment type="function">
    <text evidence="6">Required for exosome-dependent processing of pre-rRNA and small nucleolar RNA (snRNA) precursors. Involved in processing of 35S pre-rRNA at the A0, A1 and A2 sites.</text>
</comment>
<dbReference type="GO" id="GO:0010468">
    <property type="term" value="P:regulation of gene expression"/>
    <property type="evidence" value="ECO:0007669"/>
    <property type="project" value="TreeGrafter"/>
</dbReference>
<evidence type="ECO:0000256" key="7">
    <source>
        <dbReference type="SAM" id="Coils"/>
    </source>
</evidence>
<name>A0A4Q9MS14_9APHY</name>
<feature type="region of interest" description="Disordered" evidence="8">
    <location>
        <begin position="186"/>
        <end position="323"/>
    </location>
</feature>
<protein>
    <recommendedName>
        <fullName evidence="6">Exosome complex protein</fullName>
    </recommendedName>
</protein>
<keyword evidence="3 6" id="KW-0698">rRNA processing</keyword>
<dbReference type="Pfam" id="PF04000">
    <property type="entry name" value="Sas10_Utp3"/>
    <property type="match status" value="1"/>
</dbReference>
<evidence type="ECO:0000313" key="9">
    <source>
        <dbReference type="EMBL" id="TBU29878.1"/>
    </source>
</evidence>
<dbReference type="PANTHER" id="PTHR15341:SF3">
    <property type="entry name" value="NUCLEAR NUCLEIC ACID-BINDING PROTEIN C1D"/>
    <property type="match status" value="1"/>
</dbReference>
<evidence type="ECO:0000256" key="5">
    <source>
        <dbReference type="ARBA" id="ARBA00023242"/>
    </source>
</evidence>
<keyword evidence="7" id="KW-0175">Coiled coil</keyword>
<evidence type="ECO:0000256" key="4">
    <source>
        <dbReference type="ARBA" id="ARBA00022884"/>
    </source>
</evidence>
<organism evidence="9">
    <name type="scientific">Dichomitus squalens</name>
    <dbReference type="NCBI Taxonomy" id="114155"/>
    <lineage>
        <taxon>Eukaryota</taxon>
        <taxon>Fungi</taxon>
        <taxon>Dikarya</taxon>
        <taxon>Basidiomycota</taxon>
        <taxon>Agaricomycotina</taxon>
        <taxon>Agaricomycetes</taxon>
        <taxon>Polyporales</taxon>
        <taxon>Polyporaceae</taxon>
        <taxon>Dichomitus</taxon>
    </lineage>
</organism>
<feature type="region of interest" description="Disordered" evidence="8">
    <location>
        <begin position="117"/>
        <end position="172"/>
    </location>
</feature>
<comment type="similarity">
    <text evidence="2 6">Belongs to the C1D family.</text>
</comment>
<dbReference type="PANTHER" id="PTHR15341">
    <property type="entry name" value="SUN-COR STEROID HORMONE RECEPTOR CO-REPRESSOR"/>
    <property type="match status" value="1"/>
</dbReference>
<dbReference type="OrthoDB" id="1421013at2759"/>